<dbReference type="SUPFAM" id="SSF46955">
    <property type="entry name" value="Putative DNA-binding domain"/>
    <property type="match status" value="1"/>
</dbReference>
<keyword evidence="4" id="KW-1185">Reference proteome</keyword>
<feature type="domain" description="HTH merR-type" evidence="2">
    <location>
        <begin position="22"/>
        <end position="92"/>
    </location>
</feature>
<dbReference type="EMBL" id="VYQF01000001">
    <property type="protein sequence ID" value="KAA9042280.1"/>
    <property type="molecule type" value="Genomic_DNA"/>
</dbReference>
<dbReference type="GO" id="GO:0003677">
    <property type="term" value="F:DNA binding"/>
    <property type="evidence" value="ECO:0007669"/>
    <property type="project" value="UniProtKB-KW"/>
</dbReference>
<dbReference type="PANTHER" id="PTHR30204">
    <property type="entry name" value="REDOX-CYCLING DRUG-SENSING TRANSCRIPTIONAL ACTIVATOR SOXR"/>
    <property type="match status" value="1"/>
</dbReference>
<comment type="caution">
    <text evidence="3">The sequence shown here is derived from an EMBL/GenBank/DDBJ whole genome shotgun (WGS) entry which is preliminary data.</text>
</comment>
<dbReference type="Pfam" id="PF13411">
    <property type="entry name" value="MerR_1"/>
    <property type="match status" value="1"/>
</dbReference>
<reference evidence="3 4" key="1">
    <citation type="submission" date="2019-09" db="EMBL/GenBank/DDBJ databases">
        <title>Draft genome sequence of Ginsengibacter sp. BR5-29.</title>
        <authorList>
            <person name="Im W.-T."/>
        </authorList>
    </citation>
    <scope>NUCLEOTIDE SEQUENCE [LARGE SCALE GENOMIC DNA]</scope>
    <source>
        <strain evidence="3 4">BR5-29</strain>
    </source>
</reference>
<evidence type="ECO:0000313" key="3">
    <source>
        <dbReference type="EMBL" id="KAA9042280.1"/>
    </source>
</evidence>
<dbReference type="CDD" id="cd04765">
    <property type="entry name" value="HTH_MlrA-like_sg2"/>
    <property type="match status" value="1"/>
</dbReference>
<dbReference type="Proteomes" id="UP000326903">
    <property type="component" value="Unassembled WGS sequence"/>
</dbReference>
<dbReference type="InterPro" id="IPR009061">
    <property type="entry name" value="DNA-bd_dom_put_sf"/>
</dbReference>
<sequence length="119" mass="14072">MGIDADLIEIPEDEILFKKQYYSIGDVAAMFKENTSLIRYWENEFSILKPKKNKKGDRFFRPEDVKNLKMIYHLLRERKYTINGAKEFLKNNKAAGEKHEMIGSLQKIKSFLLELKNNL</sequence>
<protein>
    <submittedName>
        <fullName evidence="3">MerR family transcriptional regulator</fullName>
    </submittedName>
</protein>
<evidence type="ECO:0000259" key="2">
    <source>
        <dbReference type="SMART" id="SM00422"/>
    </source>
</evidence>
<organism evidence="3 4">
    <name type="scientific">Ginsengibacter hankyongi</name>
    <dbReference type="NCBI Taxonomy" id="2607284"/>
    <lineage>
        <taxon>Bacteria</taxon>
        <taxon>Pseudomonadati</taxon>
        <taxon>Bacteroidota</taxon>
        <taxon>Chitinophagia</taxon>
        <taxon>Chitinophagales</taxon>
        <taxon>Chitinophagaceae</taxon>
        <taxon>Ginsengibacter</taxon>
    </lineage>
</organism>
<dbReference type="InterPro" id="IPR000551">
    <property type="entry name" value="MerR-type_HTH_dom"/>
</dbReference>
<dbReference type="GO" id="GO:0003700">
    <property type="term" value="F:DNA-binding transcription factor activity"/>
    <property type="evidence" value="ECO:0007669"/>
    <property type="project" value="InterPro"/>
</dbReference>
<dbReference type="InterPro" id="IPR047057">
    <property type="entry name" value="MerR_fam"/>
</dbReference>
<dbReference type="SMART" id="SM00422">
    <property type="entry name" value="HTH_MERR"/>
    <property type="match status" value="1"/>
</dbReference>
<dbReference type="Gene3D" id="1.10.1660.10">
    <property type="match status" value="1"/>
</dbReference>
<evidence type="ECO:0000313" key="4">
    <source>
        <dbReference type="Proteomes" id="UP000326903"/>
    </source>
</evidence>
<keyword evidence="1" id="KW-0238">DNA-binding</keyword>
<accession>A0A5J5IMJ9</accession>
<dbReference type="AlphaFoldDB" id="A0A5J5IMJ9"/>
<proteinExistence type="predicted"/>
<evidence type="ECO:0000256" key="1">
    <source>
        <dbReference type="ARBA" id="ARBA00023125"/>
    </source>
</evidence>
<name>A0A5J5IMJ9_9BACT</name>
<gene>
    <name evidence="3" type="ORF">FW778_06670</name>
</gene>
<dbReference type="PANTHER" id="PTHR30204:SF15">
    <property type="entry name" value="BLL5018 PROTEIN"/>
    <property type="match status" value="1"/>
</dbReference>